<dbReference type="EMBL" id="SRZB01000002">
    <property type="protein sequence ID" value="TGY00454.1"/>
    <property type="molecule type" value="Genomic_DNA"/>
</dbReference>
<proteinExistence type="predicted"/>
<sequence>MGNGSKNKDYLVQGTILVIASFVARVIGMIYRIPLTRILGHQGNTYYSTANEIYAIILMISSFSLPLAVSKLVSERLHKGQKKNAHKVFVCAMKFGLVAGGIMSLLTLALSGVITKFMKFEMAAYALRVLSPAIFIYAVVGVLRGFFQGHETMVPTAVSQVIEQIVNAVVSVGGAALLIGYGTELGREKGNDSLGPAFGAAGGTLGTVVSVTVALLFLLFIYVSYQRSFRRQMRRDHTKRLESDQVIYRALIATILPVILSTVIYNISTIIDQGIFGGIMTGQGYSEKEYSTVWGIFVEFKVLMNVPLSIASCLAPSVVPSLTASMTDEDYRAAGIKVRDSIRYTMVFTIPCAVGLAALASPVMQLVYGDSSALAAGIMQSGALMIVLYALSTLTTGILQGLGEMQKPLIHSAIALVFHIIVLVLMLNFSGMNIYSVVYANIFFAFVICVLNAWAINRAIGYHQELRRTFIIPILVSGIMGLAAYGTYRLFTLFAGVLFPAVLAVLVGAVVYVALLVKMRGITERELRGMPKGNYLVYILQRLRIL</sequence>
<evidence type="ECO:0000313" key="2">
    <source>
        <dbReference type="Proteomes" id="UP000307720"/>
    </source>
</evidence>
<accession>A0AC61R2P5</accession>
<name>A0AC61R2P5_9FIRM</name>
<organism evidence="1 2">
    <name type="scientific">Hominisplanchenecus murintestinalis</name>
    <dbReference type="NCBI Taxonomy" id="2941517"/>
    <lineage>
        <taxon>Bacteria</taxon>
        <taxon>Bacillati</taxon>
        <taxon>Bacillota</taxon>
        <taxon>Clostridia</taxon>
        <taxon>Lachnospirales</taxon>
        <taxon>Lachnospiraceae</taxon>
        <taxon>Hominisplanchenecus</taxon>
    </lineage>
</organism>
<reference evidence="1" key="1">
    <citation type="submission" date="2019-04" db="EMBL/GenBank/DDBJ databases">
        <title>Microbes associate with the intestines of laboratory mice.</title>
        <authorList>
            <person name="Navarre W."/>
            <person name="Wong E."/>
            <person name="Huang K."/>
            <person name="Tropini C."/>
            <person name="Ng K."/>
            <person name="Yu B."/>
        </authorList>
    </citation>
    <scope>NUCLEOTIDE SEQUENCE</scope>
    <source>
        <strain evidence="1">NM72_1-8</strain>
    </source>
</reference>
<gene>
    <name evidence="1" type="ORF">E5357_02855</name>
</gene>
<protein>
    <submittedName>
        <fullName evidence="1">Polysaccharide biosynthesis protein</fullName>
    </submittedName>
</protein>
<evidence type="ECO:0000313" key="1">
    <source>
        <dbReference type="EMBL" id="TGY00454.1"/>
    </source>
</evidence>
<keyword evidence="2" id="KW-1185">Reference proteome</keyword>
<dbReference type="Proteomes" id="UP000307720">
    <property type="component" value="Unassembled WGS sequence"/>
</dbReference>
<comment type="caution">
    <text evidence="1">The sequence shown here is derived from an EMBL/GenBank/DDBJ whole genome shotgun (WGS) entry which is preliminary data.</text>
</comment>